<dbReference type="EC" id="2.3.1.193" evidence="9"/>
<dbReference type="InterPro" id="IPR000182">
    <property type="entry name" value="GNAT_dom"/>
</dbReference>
<keyword evidence="6 9" id="KW-0067">ATP-binding</keyword>
<dbReference type="InterPro" id="IPR013562">
    <property type="entry name" value="TmcA/NAT10_N"/>
</dbReference>
<comment type="function">
    <text evidence="9">Catalyzes the formation of N(4)-acetylcytidine (ac(4)C) at the wobble position of tRNA(Met), by using acetyl-CoA as an acetyl donor and ATP (or GTP).</text>
</comment>
<dbReference type="Pfam" id="PF08351">
    <property type="entry name" value="TmcA_N"/>
    <property type="match status" value="1"/>
</dbReference>
<evidence type="ECO:0000256" key="6">
    <source>
        <dbReference type="ARBA" id="ARBA00022840"/>
    </source>
</evidence>
<feature type="domain" description="N-acetyltransferase" evidence="10">
    <location>
        <begin position="360"/>
        <end position="547"/>
    </location>
</feature>
<dbReference type="Gene3D" id="1.20.120.890">
    <property type="entry name" value="tRNA(Met) cytidine acetyltransferase, tail domain"/>
    <property type="match status" value="1"/>
</dbReference>
<evidence type="ECO:0000256" key="5">
    <source>
        <dbReference type="ARBA" id="ARBA00022741"/>
    </source>
</evidence>
<dbReference type="Pfam" id="PF13718">
    <property type="entry name" value="GNAT_acetyltr_2"/>
    <property type="match status" value="1"/>
</dbReference>
<keyword evidence="3 9" id="KW-0808">Transferase</keyword>
<keyword evidence="12" id="KW-1185">Reference proteome</keyword>
<evidence type="ECO:0000313" key="12">
    <source>
        <dbReference type="Proteomes" id="UP000473008"/>
    </source>
</evidence>
<comment type="similarity">
    <text evidence="9">Belongs to the TmcA family.</text>
</comment>
<comment type="caution">
    <text evidence="9">Lacks conserved residue(s) required for the propagation of feature annotation.</text>
</comment>
<dbReference type="GO" id="GO:1990883">
    <property type="term" value="F:18S rRNA cytidine N-acetyltransferase activity"/>
    <property type="evidence" value="ECO:0007669"/>
    <property type="project" value="TreeGrafter"/>
</dbReference>
<dbReference type="GO" id="GO:0051391">
    <property type="term" value="P:tRNA acetylation"/>
    <property type="evidence" value="ECO:0007669"/>
    <property type="project" value="UniProtKB-UniRule"/>
</dbReference>
<dbReference type="SUPFAM" id="SSF52540">
    <property type="entry name" value="P-loop containing nucleoside triphosphate hydrolases"/>
    <property type="match status" value="1"/>
</dbReference>
<feature type="binding site" evidence="9">
    <location>
        <position position="329"/>
    </location>
    <ligand>
        <name>ATP</name>
        <dbReference type="ChEBI" id="CHEBI:30616"/>
    </ligand>
</feature>
<reference evidence="11 12" key="1">
    <citation type="submission" date="2020-02" db="EMBL/GenBank/DDBJ databases">
        <title>The draft genome of Grimontia sedimenta sp. nov., isolated from benthic sediments near coral reefs south of Kuwait.</title>
        <authorList>
            <person name="Mahmoud H.M."/>
            <person name="Jose L."/>
            <person name="Eapen S."/>
        </authorList>
    </citation>
    <scope>NUCLEOTIDE SEQUENCE [LARGE SCALE GENOMIC DNA]</scope>
    <source>
        <strain evidence="11 12">S25</strain>
    </source>
</reference>
<evidence type="ECO:0000256" key="9">
    <source>
        <dbReference type="HAMAP-Rule" id="MF_01886"/>
    </source>
</evidence>
<dbReference type="HAMAP" id="MF_01886">
    <property type="entry name" value="tRNA_acetyltr_TmcA"/>
    <property type="match status" value="1"/>
</dbReference>
<dbReference type="GO" id="GO:1904812">
    <property type="term" value="P:rRNA acetylation involved in maturation of SSU-rRNA"/>
    <property type="evidence" value="ECO:0007669"/>
    <property type="project" value="TreeGrafter"/>
</dbReference>
<dbReference type="PANTHER" id="PTHR10925:SF5">
    <property type="entry name" value="RNA CYTIDINE ACETYLTRANSFERASE"/>
    <property type="match status" value="1"/>
</dbReference>
<evidence type="ECO:0000313" key="11">
    <source>
        <dbReference type="EMBL" id="NGN97575.1"/>
    </source>
</evidence>
<dbReference type="SUPFAM" id="SSF55729">
    <property type="entry name" value="Acyl-CoA N-acyltransferases (Nat)"/>
    <property type="match status" value="1"/>
</dbReference>
<dbReference type="GO" id="GO:0002101">
    <property type="term" value="P:tRNA wobble cytosine modification"/>
    <property type="evidence" value="ECO:0007669"/>
    <property type="project" value="UniProtKB-UniRule"/>
</dbReference>
<evidence type="ECO:0000256" key="1">
    <source>
        <dbReference type="ARBA" id="ARBA00022490"/>
    </source>
</evidence>
<dbReference type="InterPro" id="IPR024914">
    <property type="entry name" value="tRNA_acetyltr_TmcA"/>
</dbReference>
<proteinExistence type="inferred from homology"/>
<evidence type="ECO:0000256" key="8">
    <source>
        <dbReference type="ARBA" id="ARBA00023315"/>
    </source>
</evidence>
<dbReference type="AlphaFoldDB" id="A0A6M1R5I2"/>
<dbReference type="GO" id="GO:0000049">
    <property type="term" value="F:tRNA binding"/>
    <property type="evidence" value="ECO:0007669"/>
    <property type="project" value="UniProtKB-UniRule"/>
</dbReference>
<evidence type="ECO:0000256" key="4">
    <source>
        <dbReference type="ARBA" id="ARBA00022694"/>
    </source>
</evidence>
<keyword evidence="8 9" id="KW-0012">Acyltransferase</keyword>
<dbReference type="InterPro" id="IPR032672">
    <property type="entry name" value="TmcA/NAT10/Kre33"/>
</dbReference>
<evidence type="ECO:0000256" key="2">
    <source>
        <dbReference type="ARBA" id="ARBA00022555"/>
    </source>
</evidence>
<evidence type="ECO:0000256" key="7">
    <source>
        <dbReference type="ARBA" id="ARBA00022884"/>
    </source>
</evidence>
<dbReference type="InterPro" id="IPR027417">
    <property type="entry name" value="P-loop_NTPase"/>
</dbReference>
<keyword evidence="5 9" id="KW-0547">Nucleotide-binding</keyword>
<dbReference type="InterPro" id="IPR016181">
    <property type="entry name" value="Acyl_CoA_acyltransferase"/>
</dbReference>
<dbReference type="Gene3D" id="3.40.50.11040">
    <property type="match status" value="1"/>
</dbReference>
<dbReference type="EMBL" id="JAALDL010000004">
    <property type="protein sequence ID" value="NGN97575.1"/>
    <property type="molecule type" value="Genomic_DNA"/>
</dbReference>
<dbReference type="GO" id="GO:0005737">
    <property type="term" value="C:cytoplasm"/>
    <property type="evidence" value="ECO:0007669"/>
    <property type="project" value="UniProtKB-SubCell"/>
</dbReference>
<dbReference type="CDD" id="cd04301">
    <property type="entry name" value="NAT_SF"/>
    <property type="match status" value="1"/>
</dbReference>
<keyword evidence="1 9" id="KW-0963">Cytoplasm</keyword>
<dbReference type="PANTHER" id="PTHR10925">
    <property type="entry name" value="N-ACETYLTRANSFERASE 10"/>
    <property type="match status" value="1"/>
</dbReference>
<name>A0A6M1R5I2_9GAMM</name>
<dbReference type="InterPro" id="IPR007807">
    <property type="entry name" value="TcmA/NAT10_helicase"/>
</dbReference>
<dbReference type="Proteomes" id="UP000473008">
    <property type="component" value="Unassembled WGS sequence"/>
</dbReference>
<dbReference type="Pfam" id="PF05127">
    <property type="entry name" value="NAT10_TcmA_helicase"/>
    <property type="match status" value="1"/>
</dbReference>
<feature type="binding site" evidence="9">
    <location>
        <begin position="472"/>
        <end position="474"/>
    </location>
    <ligand>
        <name>acetyl-CoA</name>
        <dbReference type="ChEBI" id="CHEBI:57288"/>
    </ligand>
</feature>
<feature type="binding site" evidence="9">
    <location>
        <position position="160"/>
    </location>
    <ligand>
        <name>ATP</name>
        <dbReference type="ChEBI" id="CHEBI:30616"/>
    </ligand>
</feature>
<dbReference type="PROSITE" id="PS51186">
    <property type="entry name" value="GNAT"/>
    <property type="match status" value="1"/>
</dbReference>
<evidence type="ECO:0000259" key="10">
    <source>
        <dbReference type="PROSITE" id="PS51186"/>
    </source>
</evidence>
<keyword evidence="4 9" id="KW-0819">tRNA processing</keyword>
<sequence>MTTDPLQILQILKDKAKSGFVRFPVFLSGDEAFIKEMLFACDLDSVISDELKGIDAIPWSKAKQLLGQETGTLALDLRQGLDVDKLCAAAGCVRGGALLLLIVNEESSNHSRFYHRFLRFGEHPSAAFLRQHGESSLPTMDVAIAKCEGIDANTGTTASQKTAIEAIEKVLKGHRRRPTLLVADRGRGKSSAMGIAASEVMRQSKKQIVVTSPTFSNVETLFYHAVERGGLSKNGRFSFVSDNGSELSFIAPDALLRDKPPCDLLLVDEAAAIPLPMLSKILKGFSRVVFSSTEHGYEGTGRAFSTRFRNMLNAVAKGWREVCLTEPVRWAENDPLELWLFSAFLFDAEPLLPNTSEPAVTIRLLDANDLTNDENTLKQLFSLLVTAHYQTSPNDLVQLLDGQDQHTIGAYCGNVLVGALLASKEGGFERDLAQAVVDGKRRLKGHLLAQSLSTHTGNVEVLTSALLRIVRIAVLPEFRNKGIGKQLICELEGMAASENIQIVGTSFGANLGLWQFWSSLGYQPLRLGVQRDAASGTYSLQMAKPIQHKPDWFDGIQHLFYLNLSYQMAEQFLDMDTALIPALLSGADVVATPSDIALHQVRLFAQGNLGYDLVTGSLWQWFVHRLATEPSDNKSDEIRSLMIARLLQRQSWADVAEQFGFRGRKDTESAMRDWIRHQLAQ</sequence>
<protein>
    <recommendedName>
        <fullName evidence="9">tRNA(Met) cytidine acetyltransferase TmcA</fullName>
        <ecNumber evidence="9">2.3.1.193</ecNumber>
    </recommendedName>
</protein>
<keyword evidence="2 9" id="KW-0820">tRNA-binding</keyword>
<gene>
    <name evidence="9" type="primary">tmcA</name>
    <name evidence="11" type="ORF">G5S52_07805</name>
</gene>
<dbReference type="GO" id="GO:0005524">
    <property type="term" value="F:ATP binding"/>
    <property type="evidence" value="ECO:0007669"/>
    <property type="project" value="UniProtKB-UniRule"/>
</dbReference>
<keyword evidence="7 9" id="KW-0694">RNA-binding</keyword>
<evidence type="ECO:0000256" key="3">
    <source>
        <dbReference type="ARBA" id="ARBA00022679"/>
    </source>
</evidence>
<organism evidence="11 12">
    <name type="scientific">Grimontia sedimenti</name>
    <dbReference type="NCBI Taxonomy" id="2711294"/>
    <lineage>
        <taxon>Bacteria</taxon>
        <taxon>Pseudomonadati</taxon>
        <taxon>Pseudomonadota</taxon>
        <taxon>Gammaproteobacteria</taxon>
        <taxon>Vibrionales</taxon>
        <taxon>Vibrionaceae</taxon>
        <taxon>Grimontia</taxon>
    </lineage>
</organism>
<comment type="subcellular location">
    <subcellularLocation>
        <location evidence="9">Cytoplasm</location>
    </subcellularLocation>
</comment>
<comment type="catalytic activity">
    <reaction evidence="9">
        <text>cytidine(34) in elongator tRNA(Met) + acetyl-CoA + ATP + H2O = N(4)-acetylcytidine(34) in elongator tRNA(Met) + ADP + phosphate + CoA + H(+)</text>
        <dbReference type="Rhea" id="RHEA:43788"/>
        <dbReference type="Rhea" id="RHEA-COMP:10693"/>
        <dbReference type="Rhea" id="RHEA-COMP:10694"/>
        <dbReference type="ChEBI" id="CHEBI:15377"/>
        <dbReference type="ChEBI" id="CHEBI:15378"/>
        <dbReference type="ChEBI" id="CHEBI:30616"/>
        <dbReference type="ChEBI" id="CHEBI:43474"/>
        <dbReference type="ChEBI" id="CHEBI:57287"/>
        <dbReference type="ChEBI" id="CHEBI:57288"/>
        <dbReference type="ChEBI" id="CHEBI:74900"/>
        <dbReference type="ChEBI" id="CHEBI:82748"/>
        <dbReference type="ChEBI" id="CHEBI:456216"/>
        <dbReference type="EC" id="2.3.1.193"/>
    </reaction>
</comment>
<dbReference type="Gene3D" id="3.40.630.30">
    <property type="match status" value="1"/>
</dbReference>
<dbReference type="Gene3D" id="3.40.50.300">
    <property type="entry name" value="P-loop containing nucleotide triphosphate hydrolases"/>
    <property type="match status" value="1"/>
</dbReference>
<accession>A0A6M1R5I2</accession>
<comment type="caution">
    <text evidence="11">The sequence shown here is derived from an EMBL/GenBank/DDBJ whole genome shotgun (WGS) entry which is preliminary data.</text>
</comment>
<dbReference type="GO" id="GO:0051392">
    <property type="term" value="F:tRNA cytidine N4-acetyltransferase activity"/>
    <property type="evidence" value="ECO:0007669"/>
    <property type="project" value="UniProtKB-UniRule"/>
</dbReference>
<dbReference type="InterPro" id="IPR038321">
    <property type="entry name" value="TmcA_C_sf"/>
</dbReference>